<reference evidence="2 3" key="1">
    <citation type="submission" date="2018-06" db="EMBL/GenBank/DDBJ databases">
        <title>Genomic Encyclopedia of Archaeal and Bacterial Type Strains, Phase II (KMG-II): from individual species to whole genera.</title>
        <authorList>
            <person name="Goeker M."/>
        </authorList>
    </citation>
    <scope>NUCLEOTIDE SEQUENCE [LARGE SCALE GENOMIC DNA]</scope>
    <source>
        <strain evidence="2 3">DSM 23241</strain>
    </source>
</reference>
<dbReference type="InterPro" id="IPR019619">
    <property type="entry name" value="DUF2490"/>
</dbReference>
<accession>A0A2W7SFK8</accession>
<dbReference type="RefSeq" id="WP_111293415.1">
    <property type="nucleotide sequence ID" value="NZ_QKZV01000001.1"/>
</dbReference>
<comment type="caution">
    <text evidence="2">The sequence shown here is derived from an EMBL/GenBank/DDBJ whole genome shotgun (WGS) entry which is preliminary data.</text>
</comment>
<protein>
    <submittedName>
        <fullName evidence="2">Uncharacterized protein DUF2490</fullName>
    </submittedName>
</protein>
<organism evidence="2 3">
    <name type="scientific">Hydrotalea sandarakina</name>
    <dbReference type="NCBI Taxonomy" id="1004304"/>
    <lineage>
        <taxon>Bacteria</taxon>
        <taxon>Pseudomonadati</taxon>
        <taxon>Bacteroidota</taxon>
        <taxon>Chitinophagia</taxon>
        <taxon>Chitinophagales</taxon>
        <taxon>Chitinophagaceae</taxon>
        <taxon>Hydrotalea</taxon>
    </lineage>
</organism>
<feature type="signal peptide" evidence="1">
    <location>
        <begin position="1"/>
        <end position="20"/>
    </location>
</feature>
<evidence type="ECO:0000256" key="1">
    <source>
        <dbReference type="SAM" id="SignalP"/>
    </source>
</evidence>
<dbReference type="AlphaFoldDB" id="A0A2W7SFK8"/>
<sequence>MIKRLIYTISFSGCYYFATAQVQTTTTMAAWGGYFFTAPVSSKWSLVGDAQVRSKNGFSQLSQFLIRAGVAYNVRPNWSIIVGTANFQSTGKVFNEAILLNEFRLWQENALQLDLSPFSLFFRTRMEQRWLQRPVTDSTVGINYINRLRNKVSITYPLSSTLMAEMGTEVMVVSHQSNMMDLLRAFGGMYVSLNNNVRCQIQYLYQCQYKVDALAHYRDNQHIIRINILQDFSRR</sequence>
<proteinExistence type="predicted"/>
<dbReference type="Proteomes" id="UP000249720">
    <property type="component" value="Unassembled WGS sequence"/>
</dbReference>
<gene>
    <name evidence="2" type="ORF">LX80_00475</name>
</gene>
<feature type="chain" id="PRO_5016051664" evidence="1">
    <location>
        <begin position="21"/>
        <end position="235"/>
    </location>
</feature>
<dbReference type="Pfam" id="PF10677">
    <property type="entry name" value="DUF2490"/>
    <property type="match status" value="1"/>
</dbReference>
<dbReference type="EMBL" id="QKZV01000001">
    <property type="protein sequence ID" value="PZX65979.1"/>
    <property type="molecule type" value="Genomic_DNA"/>
</dbReference>
<keyword evidence="3" id="KW-1185">Reference proteome</keyword>
<dbReference type="OrthoDB" id="1118734at2"/>
<keyword evidence="1" id="KW-0732">Signal</keyword>
<evidence type="ECO:0000313" key="3">
    <source>
        <dbReference type="Proteomes" id="UP000249720"/>
    </source>
</evidence>
<evidence type="ECO:0000313" key="2">
    <source>
        <dbReference type="EMBL" id="PZX65979.1"/>
    </source>
</evidence>
<name>A0A2W7SFK8_9BACT</name>